<evidence type="ECO:0000256" key="1">
    <source>
        <dbReference type="SAM" id="Phobius"/>
    </source>
</evidence>
<dbReference type="AlphaFoldDB" id="A0A264W505"/>
<organism evidence="2 3">
    <name type="scientific">Tetzosporium hominis</name>
    <dbReference type="NCBI Taxonomy" id="2020506"/>
    <lineage>
        <taxon>Bacteria</taxon>
        <taxon>Bacillati</taxon>
        <taxon>Bacillota</taxon>
        <taxon>Bacilli</taxon>
        <taxon>Bacillales</taxon>
        <taxon>Caryophanaceae</taxon>
        <taxon>Tetzosporium</taxon>
    </lineage>
</organism>
<proteinExistence type="predicted"/>
<protein>
    <submittedName>
        <fullName evidence="2">Uncharacterized protein</fullName>
    </submittedName>
</protein>
<accession>A0A264W505</accession>
<feature type="transmembrane region" description="Helical" evidence="1">
    <location>
        <begin position="43"/>
        <end position="64"/>
    </location>
</feature>
<keyword evidence="1" id="KW-0472">Membrane</keyword>
<name>A0A264W505_9BACL</name>
<sequence>MEYGIVGIIALILLVGLVIQVRRTLTITQKIKSTYESNSRTRLGYVLTTFFYALFLGAYILNMFTSAQSLAINEAVVQVCFISLVLVMISKFVVIPRTNN</sequence>
<keyword evidence="3" id="KW-1185">Reference proteome</keyword>
<dbReference type="Proteomes" id="UP000217065">
    <property type="component" value="Unassembled WGS sequence"/>
</dbReference>
<gene>
    <name evidence="2" type="ORF">CF394_05065</name>
</gene>
<dbReference type="OrthoDB" id="9867848at2"/>
<feature type="transmembrane region" description="Helical" evidence="1">
    <location>
        <begin position="6"/>
        <end position="22"/>
    </location>
</feature>
<evidence type="ECO:0000313" key="2">
    <source>
        <dbReference type="EMBL" id="OZS78659.1"/>
    </source>
</evidence>
<comment type="caution">
    <text evidence="2">The sequence shown here is derived from an EMBL/GenBank/DDBJ whole genome shotgun (WGS) entry which is preliminary data.</text>
</comment>
<feature type="transmembrane region" description="Helical" evidence="1">
    <location>
        <begin position="76"/>
        <end position="94"/>
    </location>
</feature>
<keyword evidence="1" id="KW-0812">Transmembrane</keyword>
<dbReference type="EMBL" id="NOKQ01000189">
    <property type="protein sequence ID" value="OZS78659.1"/>
    <property type="molecule type" value="Genomic_DNA"/>
</dbReference>
<keyword evidence="1" id="KW-1133">Transmembrane helix</keyword>
<evidence type="ECO:0000313" key="3">
    <source>
        <dbReference type="Proteomes" id="UP000217065"/>
    </source>
</evidence>
<reference evidence="2 3" key="1">
    <citation type="submission" date="2017-07" db="EMBL/GenBank/DDBJ databases">
        <title>Tetzosporium hominis gen.nov. sp.nov.</title>
        <authorList>
            <person name="Tetz G."/>
            <person name="Tetz V."/>
        </authorList>
    </citation>
    <scope>NUCLEOTIDE SEQUENCE [LARGE SCALE GENOMIC DNA]</scope>
    <source>
        <strain evidence="2 3">VT-49</strain>
    </source>
</reference>